<keyword evidence="6" id="KW-0963">Cytoplasm</keyword>
<comment type="catalytic activity">
    <reaction evidence="14">
        <text>tRNA(Lys) + L-lysine + ATP = L-lysyl-tRNA(Lys) + AMP + diphosphate</text>
        <dbReference type="Rhea" id="RHEA:20792"/>
        <dbReference type="Rhea" id="RHEA-COMP:9696"/>
        <dbReference type="Rhea" id="RHEA-COMP:9697"/>
        <dbReference type="ChEBI" id="CHEBI:30616"/>
        <dbReference type="ChEBI" id="CHEBI:32551"/>
        <dbReference type="ChEBI" id="CHEBI:33019"/>
        <dbReference type="ChEBI" id="CHEBI:78442"/>
        <dbReference type="ChEBI" id="CHEBI:78529"/>
        <dbReference type="ChEBI" id="CHEBI:456215"/>
        <dbReference type="EC" id="6.1.1.6"/>
    </reaction>
</comment>
<dbReference type="GO" id="GO:0005524">
    <property type="term" value="F:ATP binding"/>
    <property type="evidence" value="ECO:0007669"/>
    <property type="project" value="UniProtKB-KW"/>
</dbReference>
<comment type="subunit">
    <text evidence="4">Homodimer.</text>
</comment>
<dbReference type="GO" id="GO:0006430">
    <property type="term" value="P:lysyl-tRNA aminoacylation"/>
    <property type="evidence" value="ECO:0007669"/>
    <property type="project" value="InterPro"/>
</dbReference>
<evidence type="ECO:0000256" key="1">
    <source>
        <dbReference type="ARBA" id="ARBA00001946"/>
    </source>
</evidence>
<comment type="caution">
    <text evidence="16">The sequence shown here is derived from an EMBL/GenBank/DDBJ whole genome shotgun (WGS) entry which is preliminary data.</text>
</comment>
<keyword evidence="8" id="KW-0479">Metal-binding</keyword>
<dbReference type="FunFam" id="2.40.50.140:FF:000024">
    <property type="entry name" value="Lysine--tRNA ligase"/>
    <property type="match status" value="1"/>
</dbReference>
<evidence type="ECO:0000256" key="5">
    <source>
        <dbReference type="ARBA" id="ARBA00013166"/>
    </source>
</evidence>
<dbReference type="InterPro" id="IPR018149">
    <property type="entry name" value="Lys-tRNA-synth_II_C"/>
</dbReference>
<evidence type="ECO:0000256" key="6">
    <source>
        <dbReference type="ARBA" id="ARBA00022490"/>
    </source>
</evidence>
<dbReference type="FunFam" id="3.30.930.10:FF:000001">
    <property type="entry name" value="Lysine--tRNA ligase"/>
    <property type="match status" value="1"/>
</dbReference>
<keyword evidence="7 16" id="KW-0436">Ligase</keyword>
<dbReference type="InterPro" id="IPR006195">
    <property type="entry name" value="aa-tRNA-synth_II"/>
</dbReference>
<evidence type="ECO:0000256" key="11">
    <source>
        <dbReference type="ARBA" id="ARBA00022842"/>
    </source>
</evidence>
<dbReference type="AlphaFoldDB" id="A0A0W8G4P7"/>
<keyword evidence="9" id="KW-0547">Nucleotide-binding</keyword>
<evidence type="ECO:0000256" key="14">
    <source>
        <dbReference type="ARBA" id="ARBA00048573"/>
    </source>
</evidence>
<dbReference type="EC" id="6.1.1.6" evidence="5"/>
<dbReference type="InterPro" id="IPR004365">
    <property type="entry name" value="NA-bd_OB_tRNA"/>
</dbReference>
<dbReference type="InterPro" id="IPR004364">
    <property type="entry name" value="Aa-tRNA-synt_II"/>
</dbReference>
<evidence type="ECO:0000313" key="16">
    <source>
        <dbReference type="EMBL" id="KUG28119.1"/>
    </source>
</evidence>
<dbReference type="GO" id="GO:0004824">
    <property type="term" value="F:lysine-tRNA ligase activity"/>
    <property type="evidence" value="ECO:0007669"/>
    <property type="project" value="UniProtKB-EC"/>
</dbReference>
<proteinExistence type="inferred from homology"/>
<comment type="similarity">
    <text evidence="3">Belongs to the class-II aminoacyl-tRNA synthetase family.</text>
</comment>
<dbReference type="PRINTS" id="PR00982">
    <property type="entry name" value="TRNASYNTHLYS"/>
</dbReference>
<dbReference type="EMBL" id="LNQE01000257">
    <property type="protein sequence ID" value="KUG28119.1"/>
    <property type="molecule type" value="Genomic_DNA"/>
</dbReference>
<comment type="subcellular location">
    <subcellularLocation>
        <location evidence="2">Cytoplasm</location>
    </subcellularLocation>
</comment>
<evidence type="ECO:0000259" key="15">
    <source>
        <dbReference type="PROSITE" id="PS50862"/>
    </source>
</evidence>
<evidence type="ECO:0000256" key="8">
    <source>
        <dbReference type="ARBA" id="ARBA00022723"/>
    </source>
</evidence>
<dbReference type="CDD" id="cd04322">
    <property type="entry name" value="LysRS_N"/>
    <property type="match status" value="1"/>
</dbReference>
<keyword evidence="10" id="KW-0067">ATP-binding</keyword>
<organism evidence="16">
    <name type="scientific">hydrocarbon metagenome</name>
    <dbReference type="NCBI Taxonomy" id="938273"/>
    <lineage>
        <taxon>unclassified sequences</taxon>
        <taxon>metagenomes</taxon>
        <taxon>ecological metagenomes</taxon>
    </lineage>
</organism>
<dbReference type="GO" id="GO:0046872">
    <property type="term" value="F:metal ion binding"/>
    <property type="evidence" value="ECO:0007669"/>
    <property type="project" value="UniProtKB-KW"/>
</dbReference>
<dbReference type="SUPFAM" id="SSF55681">
    <property type="entry name" value="Class II aaRS and biotin synthetases"/>
    <property type="match status" value="1"/>
</dbReference>
<dbReference type="InterPro" id="IPR044136">
    <property type="entry name" value="Lys-tRNA-ligase_II_N"/>
</dbReference>
<evidence type="ECO:0000256" key="3">
    <source>
        <dbReference type="ARBA" id="ARBA00008226"/>
    </source>
</evidence>
<dbReference type="PANTHER" id="PTHR42918">
    <property type="entry name" value="LYSYL-TRNA SYNTHETASE"/>
    <property type="match status" value="1"/>
</dbReference>
<dbReference type="Gene3D" id="3.30.930.10">
    <property type="entry name" value="Bira Bifunctional Protein, Domain 2"/>
    <property type="match status" value="1"/>
</dbReference>
<dbReference type="GO" id="GO:0000049">
    <property type="term" value="F:tRNA binding"/>
    <property type="evidence" value="ECO:0007669"/>
    <property type="project" value="TreeGrafter"/>
</dbReference>
<evidence type="ECO:0000256" key="7">
    <source>
        <dbReference type="ARBA" id="ARBA00022598"/>
    </source>
</evidence>
<accession>A0A0W8G4P7</accession>
<protein>
    <recommendedName>
        <fullName evidence="5">lysine--tRNA ligase</fullName>
        <ecNumber evidence="5">6.1.1.6</ecNumber>
    </recommendedName>
</protein>
<dbReference type="NCBIfam" id="TIGR00499">
    <property type="entry name" value="lysS_bact"/>
    <property type="match status" value="1"/>
</dbReference>
<keyword evidence="12" id="KW-0648">Protein biosynthesis</keyword>
<evidence type="ECO:0000256" key="12">
    <source>
        <dbReference type="ARBA" id="ARBA00022917"/>
    </source>
</evidence>
<comment type="cofactor">
    <cofactor evidence="1">
        <name>Mg(2+)</name>
        <dbReference type="ChEBI" id="CHEBI:18420"/>
    </cofactor>
</comment>
<feature type="domain" description="Aminoacyl-transfer RNA synthetases class-II family profile" evidence="15">
    <location>
        <begin position="206"/>
        <end position="525"/>
    </location>
</feature>
<dbReference type="PANTHER" id="PTHR42918:SF15">
    <property type="entry name" value="LYSINE--TRNA LIGASE, CHLOROPLASTIC_MITOCHONDRIAL"/>
    <property type="match status" value="1"/>
</dbReference>
<evidence type="ECO:0000256" key="2">
    <source>
        <dbReference type="ARBA" id="ARBA00004496"/>
    </source>
</evidence>
<evidence type="ECO:0000256" key="10">
    <source>
        <dbReference type="ARBA" id="ARBA00022840"/>
    </source>
</evidence>
<evidence type="ECO:0000256" key="9">
    <source>
        <dbReference type="ARBA" id="ARBA00022741"/>
    </source>
</evidence>
<dbReference type="HAMAP" id="MF_00252">
    <property type="entry name" value="Lys_tRNA_synth_class2"/>
    <property type="match status" value="1"/>
</dbReference>
<dbReference type="InterPro" id="IPR002313">
    <property type="entry name" value="Lys-tRNA-ligase_II"/>
</dbReference>
<dbReference type="PROSITE" id="PS50862">
    <property type="entry name" value="AA_TRNA_LIGASE_II"/>
    <property type="match status" value="1"/>
</dbReference>
<dbReference type="Gene3D" id="2.40.50.140">
    <property type="entry name" value="Nucleic acid-binding proteins"/>
    <property type="match status" value="1"/>
</dbReference>
<keyword evidence="13 16" id="KW-0030">Aminoacyl-tRNA synthetase</keyword>
<evidence type="ECO:0000256" key="4">
    <source>
        <dbReference type="ARBA" id="ARBA00011738"/>
    </source>
</evidence>
<name>A0A0W8G4P7_9ZZZZ</name>
<evidence type="ECO:0000256" key="13">
    <source>
        <dbReference type="ARBA" id="ARBA00023146"/>
    </source>
</evidence>
<dbReference type="Pfam" id="PF01336">
    <property type="entry name" value="tRNA_anti-codon"/>
    <property type="match status" value="1"/>
</dbReference>
<dbReference type="SUPFAM" id="SSF50249">
    <property type="entry name" value="Nucleic acid-binding proteins"/>
    <property type="match status" value="1"/>
</dbReference>
<dbReference type="NCBIfam" id="NF001756">
    <property type="entry name" value="PRK00484.1"/>
    <property type="match status" value="1"/>
</dbReference>
<dbReference type="InterPro" id="IPR045864">
    <property type="entry name" value="aa-tRNA-synth_II/BPL/LPL"/>
</dbReference>
<sequence>MGTDDRAKRKPFKLPVKSDRVEDFRPLLEALDKGGELNEVLKNRIAKACQLLDEGCEIYPNDFVKSDTLPDILANYESADETALAALDRTFVVAGRMVSLRSFGKVTFFHLQDASEKLQCFASREDMGAEAYARFKKFDIGDIVGATGILFRTKTGELTLHCTEIRLLSKSFRPLPEKYHGLKDVETRYRQRYVDLIVTPKTSEIFRKRTMIVGEMRRFLNERGFLEVETPMMQAIPGGATAKPFETHHNALDMGLFMRIAPELYLKRLVVGGFDKVYEIGRNFRNEGISTQHNPEFTMCEFYWAYARFTDLMDLTEALFAQIAEKVCGKTVIEYQGREIDLTPGRWTRMTFHQSLEEIGGLSPEMYLDFDAAKAHVEKNGEKVLKGEKLGKVQAKLFDIFVEPRLIQPHFIYHYPTDISPLSRRNRENPDITDRFELFITGREMANAFSELNDPVDQRLRFEEQVREKEAGDDEAHRMDEDYIRALEYGMPPTAGQGIGIDRLVMLLTDQSSIREVILFPLLRPESSS</sequence>
<dbReference type="Pfam" id="PF00152">
    <property type="entry name" value="tRNA-synt_2"/>
    <property type="match status" value="1"/>
</dbReference>
<reference evidence="16" key="1">
    <citation type="journal article" date="2015" name="Proc. Natl. Acad. Sci. U.S.A.">
        <title>Networks of energetic and metabolic interactions define dynamics in microbial communities.</title>
        <authorList>
            <person name="Embree M."/>
            <person name="Liu J.K."/>
            <person name="Al-Bassam M.M."/>
            <person name="Zengler K."/>
        </authorList>
    </citation>
    <scope>NUCLEOTIDE SEQUENCE</scope>
</reference>
<dbReference type="InterPro" id="IPR012340">
    <property type="entry name" value="NA-bd_OB-fold"/>
</dbReference>
<dbReference type="GO" id="GO:0005829">
    <property type="term" value="C:cytosol"/>
    <property type="evidence" value="ECO:0007669"/>
    <property type="project" value="TreeGrafter"/>
</dbReference>
<keyword evidence="11" id="KW-0460">Magnesium</keyword>
<gene>
    <name evidence="16" type="ORF">ASZ90_002015</name>
</gene>
<dbReference type="CDD" id="cd00775">
    <property type="entry name" value="LysRS_core"/>
    <property type="match status" value="1"/>
</dbReference>